<protein>
    <submittedName>
        <fullName evidence="2">XRE family transcriptional regulator</fullName>
    </submittedName>
</protein>
<evidence type="ECO:0000313" key="2">
    <source>
        <dbReference type="EMBL" id="BAN34909.1"/>
    </source>
</evidence>
<keyword evidence="3" id="KW-1185">Reference proteome</keyword>
<dbReference type="Pfam" id="PF13560">
    <property type="entry name" value="HTH_31"/>
    <property type="match status" value="1"/>
</dbReference>
<dbReference type="Proteomes" id="UP000015559">
    <property type="component" value="Chromosome"/>
</dbReference>
<dbReference type="STRING" id="1163617.SCD_n01073"/>
<dbReference type="SMART" id="SM00530">
    <property type="entry name" value="HTH_XRE"/>
    <property type="match status" value="1"/>
</dbReference>
<dbReference type="InterPro" id="IPR001387">
    <property type="entry name" value="Cro/C1-type_HTH"/>
</dbReference>
<evidence type="ECO:0000259" key="1">
    <source>
        <dbReference type="PROSITE" id="PS50943"/>
    </source>
</evidence>
<dbReference type="KEGG" id="sdr:SCD_n01073"/>
<dbReference type="SUPFAM" id="SSF47413">
    <property type="entry name" value="lambda repressor-like DNA-binding domains"/>
    <property type="match status" value="1"/>
</dbReference>
<dbReference type="HOGENOM" id="CLU_130951_0_0_4"/>
<gene>
    <name evidence="2" type="ORF">SCD_n01073</name>
</gene>
<dbReference type="InterPro" id="IPR010982">
    <property type="entry name" value="Lambda_DNA-bd_dom_sf"/>
</dbReference>
<dbReference type="GO" id="GO:0003677">
    <property type="term" value="F:DNA binding"/>
    <property type="evidence" value="ECO:0007669"/>
    <property type="project" value="InterPro"/>
</dbReference>
<reference evidence="2 3" key="1">
    <citation type="journal article" date="2012" name="Appl. Environ. Microbiol.">
        <title>Draft genome sequence of a psychrotolerant sulfur-oxidizing bacterium, Sulfuricella denitrificans skB26, and proteomic insights into cold adaptation.</title>
        <authorList>
            <person name="Watanabe T."/>
            <person name="Kojima H."/>
            <person name="Fukui M."/>
        </authorList>
    </citation>
    <scope>NUCLEOTIDE SEQUENCE [LARGE SCALE GENOMIC DNA]</scope>
    <source>
        <strain evidence="3">skB26</strain>
    </source>
</reference>
<dbReference type="CDD" id="cd00093">
    <property type="entry name" value="HTH_XRE"/>
    <property type="match status" value="1"/>
</dbReference>
<proteinExistence type="predicted"/>
<dbReference type="eggNOG" id="COG1426">
    <property type="taxonomic scope" value="Bacteria"/>
</dbReference>
<dbReference type="AlphaFoldDB" id="S6AK02"/>
<organism evidence="2 3">
    <name type="scientific">Sulfuricella denitrificans (strain DSM 22764 / NBRC 105220 / skB26)</name>
    <dbReference type="NCBI Taxonomy" id="1163617"/>
    <lineage>
        <taxon>Bacteria</taxon>
        <taxon>Pseudomonadati</taxon>
        <taxon>Pseudomonadota</taxon>
        <taxon>Betaproteobacteria</taxon>
        <taxon>Nitrosomonadales</taxon>
        <taxon>Sulfuricellaceae</taxon>
        <taxon>Sulfuricella</taxon>
    </lineage>
</organism>
<dbReference type="RefSeq" id="WP_009206142.1">
    <property type="nucleotide sequence ID" value="NC_022357.1"/>
</dbReference>
<dbReference type="Gene3D" id="1.10.260.40">
    <property type="entry name" value="lambda repressor-like DNA-binding domains"/>
    <property type="match status" value="1"/>
</dbReference>
<sequence>MARSFHTLFSSNTKQLTALGERLRDARLRRKLTTVLFAERLGVSRDTLNRLEKGDPNIAIGTYLKALRILGLDQDIDQVAKDDVIGRKLQDRDLPPRRTIKGRSTALELSTPVRNAAEPAIDVESHRKRNQKALALMLKLRSKEAADGET</sequence>
<dbReference type="PROSITE" id="PS50943">
    <property type="entry name" value="HTH_CROC1"/>
    <property type="match status" value="1"/>
</dbReference>
<dbReference type="EMBL" id="AP013066">
    <property type="protein sequence ID" value="BAN34909.1"/>
    <property type="molecule type" value="Genomic_DNA"/>
</dbReference>
<feature type="domain" description="HTH cro/C1-type" evidence="1">
    <location>
        <begin position="23"/>
        <end position="79"/>
    </location>
</feature>
<evidence type="ECO:0000313" key="3">
    <source>
        <dbReference type="Proteomes" id="UP000015559"/>
    </source>
</evidence>
<name>S6AK02_SULDS</name>
<dbReference type="OrthoDB" id="9182103at2"/>
<accession>S6AK02</accession>